<evidence type="ECO:0000313" key="2">
    <source>
        <dbReference type="Proteomes" id="UP001470230"/>
    </source>
</evidence>
<organism evidence="1 2">
    <name type="scientific">Tritrichomonas musculus</name>
    <dbReference type="NCBI Taxonomy" id="1915356"/>
    <lineage>
        <taxon>Eukaryota</taxon>
        <taxon>Metamonada</taxon>
        <taxon>Parabasalia</taxon>
        <taxon>Tritrichomonadida</taxon>
        <taxon>Tritrichomonadidae</taxon>
        <taxon>Tritrichomonas</taxon>
    </lineage>
</organism>
<reference evidence="1 2" key="1">
    <citation type="submission" date="2024-04" db="EMBL/GenBank/DDBJ databases">
        <title>Tritrichomonas musculus Genome.</title>
        <authorList>
            <person name="Alves-Ferreira E."/>
            <person name="Grigg M."/>
            <person name="Lorenzi H."/>
            <person name="Galac M."/>
        </authorList>
    </citation>
    <scope>NUCLEOTIDE SEQUENCE [LARGE SCALE GENOMIC DNA]</scope>
    <source>
        <strain evidence="1 2">EAF2021</strain>
    </source>
</reference>
<sequence length="103" mass="12140">MFLESFENIEILLLTGIAVLQMFPYSQIRQSQVYLYKPQRIVSSNVFLICRYYSNSVYFDYLSELFPLMFSLFADITAIPFIYTNISELVPLIFSLKIIEKIL</sequence>
<name>A0ABR2KP25_9EUKA</name>
<comment type="caution">
    <text evidence="1">The sequence shown here is derived from an EMBL/GenBank/DDBJ whole genome shotgun (WGS) entry which is preliminary data.</text>
</comment>
<protein>
    <submittedName>
        <fullName evidence="1">Uncharacterized protein</fullName>
    </submittedName>
</protein>
<dbReference type="EMBL" id="JAPFFF010000004">
    <property type="protein sequence ID" value="KAK8891740.1"/>
    <property type="molecule type" value="Genomic_DNA"/>
</dbReference>
<accession>A0ABR2KP25</accession>
<evidence type="ECO:0000313" key="1">
    <source>
        <dbReference type="EMBL" id="KAK8891740.1"/>
    </source>
</evidence>
<gene>
    <name evidence="1" type="ORF">M9Y10_028960</name>
</gene>
<proteinExistence type="predicted"/>
<keyword evidence="2" id="KW-1185">Reference proteome</keyword>
<dbReference type="Proteomes" id="UP001470230">
    <property type="component" value="Unassembled WGS sequence"/>
</dbReference>